<dbReference type="EMBL" id="GBRH01173545">
    <property type="protein sequence ID" value="JAE24351.1"/>
    <property type="molecule type" value="Transcribed_RNA"/>
</dbReference>
<accession>A0A0A9GP78</accession>
<name>A0A0A9GP78_ARUDO</name>
<proteinExistence type="predicted"/>
<sequence length="44" mass="4926">MFKTINQYMSCIEDGLKWPNETLGVANTCSLFVLPLLCNGLVTF</sequence>
<evidence type="ECO:0000313" key="1">
    <source>
        <dbReference type="EMBL" id="JAE24351.1"/>
    </source>
</evidence>
<reference evidence="1" key="1">
    <citation type="submission" date="2014-09" db="EMBL/GenBank/DDBJ databases">
        <authorList>
            <person name="Magalhaes I.L.F."/>
            <person name="Oliveira U."/>
            <person name="Santos F.R."/>
            <person name="Vidigal T.H.D.A."/>
            <person name="Brescovit A.D."/>
            <person name="Santos A.J."/>
        </authorList>
    </citation>
    <scope>NUCLEOTIDE SEQUENCE</scope>
    <source>
        <tissue evidence="1">Shoot tissue taken approximately 20 cm above the soil surface</tissue>
    </source>
</reference>
<dbReference type="AlphaFoldDB" id="A0A0A9GP78"/>
<reference evidence="1" key="2">
    <citation type="journal article" date="2015" name="Data Brief">
        <title>Shoot transcriptome of the giant reed, Arundo donax.</title>
        <authorList>
            <person name="Barrero R.A."/>
            <person name="Guerrero F.D."/>
            <person name="Moolhuijzen P."/>
            <person name="Goolsby J.A."/>
            <person name="Tidwell J."/>
            <person name="Bellgard S.E."/>
            <person name="Bellgard M.I."/>
        </authorList>
    </citation>
    <scope>NUCLEOTIDE SEQUENCE</scope>
    <source>
        <tissue evidence="1">Shoot tissue taken approximately 20 cm above the soil surface</tissue>
    </source>
</reference>
<protein>
    <submittedName>
        <fullName evidence="1">Uncharacterized protein</fullName>
    </submittedName>
</protein>
<organism evidence="1">
    <name type="scientific">Arundo donax</name>
    <name type="common">Giant reed</name>
    <name type="synonym">Donax arundinaceus</name>
    <dbReference type="NCBI Taxonomy" id="35708"/>
    <lineage>
        <taxon>Eukaryota</taxon>
        <taxon>Viridiplantae</taxon>
        <taxon>Streptophyta</taxon>
        <taxon>Embryophyta</taxon>
        <taxon>Tracheophyta</taxon>
        <taxon>Spermatophyta</taxon>
        <taxon>Magnoliopsida</taxon>
        <taxon>Liliopsida</taxon>
        <taxon>Poales</taxon>
        <taxon>Poaceae</taxon>
        <taxon>PACMAD clade</taxon>
        <taxon>Arundinoideae</taxon>
        <taxon>Arundineae</taxon>
        <taxon>Arundo</taxon>
    </lineage>
</organism>